<protein>
    <submittedName>
        <fullName evidence="7">Site-specific integrase</fullName>
    </submittedName>
</protein>
<gene>
    <name evidence="7" type="ORF">GCM10023093_00800</name>
</gene>
<evidence type="ECO:0000313" key="8">
    <source>
        <dbReference type="Proteomes" id="UP001500067"/>
    </source>
</evidence>
<evidence type="ECO:0000313" key="7">
    <source>
        <dbReference type="EMBL" id="GAA4459589.1"/>
    </source>
</evidence>
<dbReference type="Gene3D" id="1.10.443.10">
    <property type="entry name" value="Intergrase catalytic core"/>
    <property type="match status" value="1"/>
</dbReference>
<dbReference type="PROSITE" id="PS51900">
    <property type="entry name" value="CB"/>
    <property type="match status" value="1"/>
</dbReference>
<dbReference type="InterPro" id="IPR044068">
    <property type="entry name" value="CB"/>
</dbReference>
<evidence type="ECO:0000256" key="4">
    <source>
        <dbReference type="ARBA" id="ARBA00023172"/>
    </source>
</evidence>
<dbReference type="PANTHER" id="PTHR30349">
    <property type="entry name" value="PHAGE INTEGRASE-RELATED"/>
    <property type="match status" value="1"/>
</dbReference>
<dbReference type="RefSeq" id="WP_345076811.1">
    <property type="nucleotide sequence ID" value="NZ_BAABFA010000001.1"/>
</dbReference>
<dbReference type="SUPFAM" id="SSF56349">
    <property type="entry name" value="DNA breaking-rejoining enzymes"/>
    <property type="match status" value="1"/>
</dbReference>
<keyword evidence="2" id="KW-0229">DNA integration</keyword>
<evidence type="ECO:0000256" key="5">
    <source>
        <dbReference type="PROSITE-ProRule" id="PRU01248"/>
    </source>
</evidence>
<dbReference type="InterPro" id="IPR025269">
    <property type="entry name" value="SAM-like_dom"/>
</dbReference>
<dbReference type="InterPro" id="IPR050090">
    <property type="entry name" value="Tyrosine_recombinase_XerCD"/>
</dbReference>
<evidence type="ECO:0000259" key="6">
    <source>
        <dbReference type="PROSITE" id="PS51900"/>
    </source>
</evidence>
<dbReference type="InterPro" id="IPR013762">
    <property type="entry name" value="Integrase-like_cat_sf"/>
</dbReference>
<dbReference type="InterPro" id="IPR011010">
    <property type="entry name" value="DNA_brk_join_enz"/>
</dbReference>
<dbReference type="InterPro" id="IPR002104">
    <property type="entry name" value="Integrase_catalytic"/>
</dbReference>
<dbReference type="Pfam" id="PF00589">
    <property type="entry name" value="Phage_integrase"/>
    <property type="match status" value="1"/>
</dbReference>
<keyword evidence="3 5" id="KW-0238">DNA-binding</keyword>
<dbReference type="Pfam" id="PF13102">
    <property type="entry name" value="Phage_int_SAM_5"/>
    <property type="match status" value="1"/>
</dbReference>
<sequence length="386" mass="44416">MNYKFILDKRRIRQNNTYPLKVRVYEGTKSTERSLSIAIKESEWDDDAQVVLKTCKNHKLYNSKLAQERVELDKQVLFGIEATQTRKPKPKHSIIDYGSRLSVEYERTGKSGNSIVYNTAVEMLLRYTKQKNLTFEDIDYSFLVAFQNDLLTRGVGVNTISIYLRTIRAIFNKAINEELTDNYPFKKFRIKQQPTPSRSLTVEELRKIAHYKCSGVVEFNRDLFLLSFCLIGINFADLLTLTTGNIVNGRVTFARKKTHKVYSILLHSQAETLFAKWDKGTHYLLPVLSPTYKGVTLIHKTQLAISLCNHYLKKIAKDLEINKQVSTYYARYSWANIARSLGYSKDLIAEALGHEYGNKVTGIYLDNYENAVLDKANEQVIAAIFS</sequence>
<keyword evidence="8" id="KW-1185">Reference proteome</keyword>
<dbReference type="InterPro" id="IPR035386">
    <property type="entry name" value="Arm-DNA-bind_5"/>
</dbReference>
<dbReference type="InterPro" id="IPR010998">
    <property type="entry name" value="Integrase_recombinase_N"/>
</dbReference>
<dbReference type="PANTHER" id="PTHR30349:SF64">
    <property type="entry name" value="PROPHAGE INTEGRASE INTD-RELATED"/>
    <property type="match status" value="1"/>
</dbReference>
<comment type="similarity">
    <text evidence="1">Belongs to the 'phage' integrase family.</text>
</comment>
<organism evidence="7 8">
    <name type="scientific">Nemorincola caseinilytica</name>
    <dbReference type="NCBI Taxonomy" id="2054315"/>
    <lineage>
        <taxon>Bacteria</taxon>
        <taxon>Pseudomonadati</taxon>
        <taxon>Bacteroidota</taxon>
        <taxon>Chitinophagia</taxon>
        <taxon>Chitinophagales</taxon>
        <taxon>Chitinophagaceae</taxon>
        <taxon>Nemorincola</taxon>
    </lineage>
</organism>
<keyword evidence="4" id="KW-0233">DNA recombination</keyword>
<dbReference type="Gene3D" id="1.10.150.130">
    <property type="match status" value="1"/>
</dbReference>
<dbReference type="EMBL" id="BAABFA010000001">
    <property type="protein sequence ID" value="GAA4459589.1"/>
    <property type="molecule type" value="Genomic_DNA"/>
</dbReference>
<evidence type="ECO:0000256" key="3">
    <source>
        <dbReference type="ARBA" id="ARBA00023125"/>
    </source>
</evidence>
<reference evidence="8" key="1">
    <citation type="journal article" date="2019" name="Int. J. Syst. Evol. Microbiol.">
        <title>The Global Catalogue of Microorganisms (GCM) 10K type strain sequencing project: providing services to taxonomists for standard genome sequencing and annotation.</title>
        <authorList>
            <consortium name="The Broad Institute Genomics Platform"/>
            <consortium name="The Broad Institute Genome Sequencing Center for Infectious Disease"/>
            <person name="Wu L."/>
            <person name="Ma J."/>
        </authorList>
    </citation>
    <scope>NUCLEOTIDE SEQUENCE [LARGE SCALE GENOMIC DNA]</scope>
    <source>
        <strain evidence="8">JCM 32105</strain>
    </source>
</reference>
<name>A0ABP8N4Z5_9BACT</name>
<comment type="caution">
    <text evidence="7">The sequence shown here is derived from an EMBL/GenBank/DDBJ whole genome shotgun (WGS) entry which is preliminary data.</text>
</comment>
<accession>A0ABP8N4Z5</accession>
<feature type="domain" description="Core-binding (CB)" evidence="6">
    <location>
        <begin position="88"/>
        <end position="175"/>
    </location>
</feature>
<evidence type="ECO:0000256" key="2">
    <source>
        <dbReference type="ARBA" id="ARBA00022908"/>
    </source>
</evidence>
<dbReference type="Proteomes" id="UP001500067">
    <property type="component" value="Unassembled WGS sequence"/>
</dbReference>
<evidence type="ECO:0000256" key="1">
    <source>
        <dbReference type="ARBA" id="ARBA00008857"/>
    </source>
</evidence>
<dbReference type="Pfam" id="PF17293">
    <property type="entry name" value="Arm-DNA-bind_5"/>
    <property type="match status" value="1"/>
</dbReference>
<proteinExistence type="inferred from homology"/>